<evidence type="ECO:0000256" key="8">
    <source>
        <dbReference type="SAM" id="MobiDB-lite"/>
    </source>
</evidence>
<evidence type="ECO:0000256" key="6">
    <source>
        <dbReference type="ARBA" id="ARBA00023237"/>
    </source>
</evidence>
<comment type="similarity">
    <text evidence="7">Belongs to the Slam family.</text>
</comment>
<feature type="domain" description="Surface lipoprotein assembly modifier C-terminal" evidence="10">
    <location>
        <begin position="191"/>
        <end position="481"/>
    </location>
</feature>
<dbReference type="SUPFAM" id="SSF48452">
    <property type="entry name" value="TPR-like"/>
    <property type="match status" value="1"/>
</dbReference>
<evidence type="ECO:0000313" key="12">
    <source>
        <dbReference type="EMBL" id="MCF7530516.1"/>
    </source>
</evidence>
<dbReference type="Pfam" id="PF24575">
    <property type="entry name" value="TPR_Slam"/>
    <property type="match status" value="1"/>
</dbReference>
<dbReference type="AlphaFoldDB" id="A0AAW5ALW6"/>
<comment type="subcellular location">
    <subcellularLocation>
        <location evidence="1">Cell outer membrane</location>
        <topology evidence="1">Multi-pass membrane protein</topology>
    </subcellularLocation>
</comment>
<feature type="signal peptide" evidence="9">
    <location>
        <begin position="1"/>
        <end position="17"/>
    </location>
</feature>
<dbReference type="RefSeq" id="WP_237093329.1">
    <property type="nucleotide sequence ID" value="NZ_JAKKDL010000018.1"/>
</dbReference>
<keyword evidence="12" id="KW-0449">Lipoprotein</keyword>
<evidence type="ECO:0000256" key="5">
    <source>
        <dbReference type="ARBA" id="ARBA00023136"/>
    </source>
</evidence>
<evidence type="ECO:0000259" key="11">
    <source>
        <dbReference type="Pfam" id="PF24575"/>
    </source>
</evidence>
<proteinExistence type="inferred from homology"/>
<organism evidence="12 13">
    <name type="scientific">Neisseria lisongii</name>
    <dbReference type="NCBI Taxonomy" id="2912188"/>
    <lineage>
        <taxon>Bacteria</taxon>
        <taxon>Pseudomonadati</taxon>
        <taxon>Pseudomonadota</taxon>
        <taxon>Betaproteobacteria</taxon>
        <taxon>Neisseriales</taxon>
        <taxon>Neisseriaceae</taxon>
        <taxon>Neisseria</taxon>
    </lineage>
</organism>
<gene>
    <name evidence="12" type="ORF">L4H06_09805</name>
</gene>
<dbReference type="Pfam" id="PF04575">
    <property type="entry name" value="SlipAM"/>
    <property type="match status" value="1"/>
</dbReference>
<name>A0AAW5ALW6_9NEIS</name>
<feature type="region of interest" description="Disordered" evidence="8">
    <location>
        <begin position="25"/>
        <end position="62"/>
    </location>
</feature>
<evidence type="ECO:0000313" key="13">
    <source>
        <dbReference type="Proteomes" id="UP001201397"/>
    </source>
</evidence>
<evidence type="ECO:0000256" key="2">
    <source>
        <dbReference type="ARBA" id="ARBA00022452"/>
    </source>
</evidence>
<accession>A0AAW5ALW6</accession>
<dbReference type="InterPro" id="IPR057556">
    <property type="entry name" value="TPR_Slam"/>
</dbReference>
<evidence type="ECO:0000256" key="4">
    <source>
        <dbReference type="ARBA" id="ARBA00022729"/>
    </source>
</evidence>
<keyword evidence="4 9" id="KW-0732">Signal</keyword>
<sequence>MRWLVLLAACGCAAAYAQTGAAEVGQPSADPVDVGRQYQSEQHWEQGRNLGQDMPPPVAAGSLPAAADKRLAPLEYSVNQALLNAHWDNLAVLLPAYRKLPQHDPILYAYAQGALLRHQKKLPQALALYADIVRQHPEWERPGVEYGVMLFENRQYREAERQFRAVLPQLEGDIRQVVERYLNHIAEAQTWQPQLSLNYEATDNVNNASSSTEIVGANGRRWKRSEDSLPQSATGFGYRAGVSREYNAAGNHYIGGQVSASGVHYWDNSRYNEQSFYGGADYRYRTAAASKGLRAFAAHNRLGGHGYSNQAGWRAEYYRHNDNRLQWSIDGGCVHKYYLEQSLAERYNGRLCDAEAGLTYRPVSAVRLTTGIHAGRDKVRDNSESSDRKGVYAAAAYAKSGLGGSVYFRYTDRRFDAPYFFKGYVRQDKEYRLNAAVWHRKVSAYGWVPKLNYRHTEIRSNMPDLYARKSHAWFVTVEKMF</sequence>
<dbReference type="InterPro" id="IPR011990">
    <property type="entry name" value="TPR-like_helical_dom_sf"/>
</dbReference>
<evidence type="ECO:0000256" key="3">
    <source>
        <dbReference type="ARBA" id="ARBA00022692"/>
    </source>
</evidence>
<feature type="chain" id="PRO_5043509766" evidence="9">
    <location>
        <begin position="18"/>
        <end position="481"/>
    </location>
</feature>
<evidence type="ECO:0000256" key="7">
    <source>
        <dbReference type="ARBA" id="ARBA00023609"/>
    </source>
</evidence>
<dbReference type="Proteomes" id="UP001201397">
    <property type="component" value="Unassembled WGS sequence"/>
</dbReference>
<feature type="domain" description="Surface lipoprotein assembly modifier N-terminal TPR repeats region" evidence="11">
    <location>
        <begin position="74"/>
        <end position="163"/>
    </location>
</feature>
<keyword evidence="6" id="KW-0998">Cell outer membrane</keyword>
<evidence type="ECO:0000256" key="9">
    <source>
        <dbReference type="SAM" id="SignalP"/>
    </source>
</evidence>
<keyword evidence="5" id="KW-0472">Membrane</keyword>
<dbReference type="GO" id="GO:0009279">
    <property type="term" value="C:cell outer membrane"/>
    <property type="evidence" value="ECO:0007669"/>
    <property type="project" value="UniProtKB-SubCell"/>
</dbReference>
<keyword evidence="2" id="KW-1134">Transmembrane beta strand</keyword>
<dbReference type="InterPro" id="IPR007655">
    <property type="entry name" value="Slam_C"/>
</dbReference>
<evidence type="ECO:0000259" key="10">
    <source>
        <dbReference type="Pfam" id="PF04575"/>
    </source>
</evidence>
<evidence type="ECO:0000256" key="1">
    <source>
        <dbReference type="ARBA" id="ARBA00004571"/>
    </source>
</evidence>
<protein>
    <submittedName>
        <fullName evidence="12">Surface lipoprotein assembly modifier</fullName>
    </submittedName>
</protein>
<keyword evidence="3" id="KW-0812">Transmembrane</keyword>
<reference evidence="12" key="1">
    <citation type="submission" date="2022-01" db="EMBL/GenBank/DDBJ databases">
        <title>Neisseria sp. ZJ104.</title>
        <authorList>
            <person name="Yang C."/>
        </authorList>
    </citation>
    <scope>NUCLEOTIDE SEQUENCE</scope>
    <source>
        <strain evidence="12">ZJ104</strain>
    </source>
</reference>
<dbReference type="EMBL" id="JAKKDL010000018">
    <property type="protein sequence ID" value="MCF7530516.1"/>
    <property type="molecule type" value="Genomic_DNA"/>
</dbReference>
<comment type="caution">
    <text evidence="12">The sequence shown here is derived from an EMBL/GenBank/DDBJ whole genome shotgun (WGS) entry which is preliminary data.</text>
</comment>